<dbReference type="AlphaFoldDB" id="A0A2M6WF44"/>
<comment type="subcellular location">
    <subcellularLocation>
        <location evidence="1">Membrane</location>
        <topology evidence="1">Single-pass membrane protein</topology>
    </subcellularLocation>
</comment>
<organism evidence="7 8">
    <name type="scientific">Candidatus Kaiserbacteria bacterium CG10_big_fil_rev_8_21_14_0_10_49_17</name>
    <dbReference type="NCBI Taxonomy" id="1974609"/>
    <lineage>
        <taxon>Bacteria</taxon>
        <taxon>Candidatus Kaiseribacteriota</taxon>
    </lineage>
</organism>
<keyword evidence="2" id="KW-0488">Methylation</keyword>
<sequence length="175" mass="19027">MRNGRGFTLIELLVVIAIIGLLSSVVLASLNSARAKARDARRVSDLKQLQLALELYYDSNGSYPNPGWGWRSECNAWGGYSPENVIPGLTPAYISVMPSDPGMDKSANKCCYLYLSNGAEYKLLDHDCPGDGGINYTSQPNLIDPLRDGGSNGCIMDGSNIWSWAVWSGTNAICW</sequence>
<reference evidence="8" key="1">
    <citation type="submission" date="2017-09" db="EMBL/GenBank/DDBJ databases">
        <title>Depth-based differentiation of microbial function through sediment-hosted aquifers and enrichment of novel symbionts in the deep terrestrial subsurface.</title>
        <authorList>
            <person name="Probst A.J."/>
            <person name="Ladd B."/>
            <person name="Jarett J.K."/>
            <person name="Geller-Mcgrath D.E."/>
            <person name="Sieber C.M.K."/>
            <person name="Emerson J.B."/>
            <person name="Anantharaman K."/>
            <person name="Thomas B.C."/>
            <person name="Malmstrom R."/>
            <person name="Stieglmeier M."/>
            <person name="Klingl A."/>
            <person name="Woyke T."/>
            <person name="Ryan C.M."/>
            <person name="Banfield J.F."/>
        </authorList>
    </citation>
    <scope>NUCLEOTIDE SEQUENCE [LARGE SCALE GENOMIC DNA]</scope>
</reference>
<keyword evidence="4 6" id="KW-1133">Transmembrane helix</keyword>
<dbReference type="InterPro" id="IPR000983">
    <property type="entry name" value="Bac_GSPG_pilin"/>
</dbReference>
<accession>A0A2M6WF44</accession>
<evidence type="ECO:0000313" key="8">
    <source>
        <dbReference type="Proteomes" id="UP000228809"/>
    </source>
</evidence>
<protein>
    <recommendedName>
        <fullName evidence="9">Type II secretion system protein GspG C-terminal domain-containing protein</fullName>
    </recommendedName>
</protein>
<dbReference type="PROSITE" id="PS00409">
    <property type="entry name" value="PROKAR_NTER_METHYL"/>
    <property type="match status" value="1"/>
</dbReference>
<evidence type="ECO:0000256" key="2">
    <source>
        <dbReference type="ARBA" id="ARBA00022481"/>
    </source>
</evidence>
<comment type="caution">
    <text evidence="7">The sequence shown here is derived from an EMBL/GenBank/DDBJ whole genome shotgun (WGS) entry which is preliminary data.</text>
</comment>
<dbReference type="EMBL" id="PFBJ01000004">
    <property type="protein sequence ID" value="PIT91375.1"/>
    <property type="molecule type" value="Genomic_DNA"/>
</dbReference>
<dbReference type="SUPFAM" id="SSF54523">
    <property type="entry name" value="Pili subunits"/>
    <property type="match status" value="1"/>
</dbReference>
<dbReference type="NCBIfam" id="TIGR02532">
    <property type="entry name" value="IV_pilin_GFxxxE"/>
    <property type="match status" value="1"/>
</dbReference>
<keyword evidence="5 6" id="KW-0472">Membrane</keyword>
<dbReference type="Pfam" id="PF07963">
    <property type="entry name" value="N_methyl"/>
    <property type="match status" value="1"/>
</dbReference>
<evidence type="ECO:0000256" key="3">
    <source>
        <dbReference type="ARBA" id="ARBA00022692"/>
    </source>
</evidence>
<evidence type="ECO:0000256" key="1">
    <source>
        <dbReference type="ARBA" id="ARBA00004167"/>
    </source>
</evidence>
<evidence type="ECO:0000256" key="5">
    <source>
        <dbReference type="ARBA" id="ARBA00023136"/>
    </source>
</evidence>
<dbReference type="GO" id="GO:0015628">
    <property type="term" value="P:protein secretion by the type II secretion system"/>
    <property type="evidence" value="ECO:0007669"/>
    <property type="project" value="InterPro"/>
</dbReference>
<proteinExistence type="predicted"/>
<dbReference type="PANTHER" id="PTHR30093:SF44">
    <property type="entry name" value="TYPE II SECRETION SYSTEM CORE PROTEIN G"/>
    <property type="match status" value="1"/>
</dbReference>
<dbReference type="GO" id="GO:0015627">
    <property type="term" value="C:type II protein secretion system complex"/>
    <property type="evidence" value="ECO:0007669"/>
    <property type="project" value="InterPro"/>
</dbReference>
<evidence type="ECO:0000256" key="4">
    <source>
        <dbReference type="ARBA" id="ARBA00022989"/>
    </source>
</evidence>
<dbReference type="InterPro" id="IPR012902">
    <property type="entry name" value="N_methyl_site"/>
</dbReference>
<feature type="transmembrane region" description="Helical" evidence="6">
    <location>
        <begin position="12"/>
        <end position="33"/>
    </location>
</feature>
<keyword evidence="3 6" id="KW-0812">Transmembrane</keyword>
<name>A0A2M6WF44_9BACT</name>
<dbReference type="InterPro" id="IPR045584">
    <property type="entry name" value="Pilin-like"/>
</dbReference>
<evidence type="ECO:0000256" key="6">
    <source>
        <dbReference type="SAM" id="Phobius"/>
    </source>
</evidence>
<dbReference type="PANTHER" id="PTHR30093">
    <property type="entry name" value="GENERAL SECRETION PATHWAY PROTEIN G"/>
    <property type="match status" value="1"/>
</dbReference>
<dbReference type="Gene3D" id="3.30.700.10">
    <property type="entry name" value="Glycoprotein, Type 4 Pilin"/>
    <property type="match status" value="1"/>
</dbReference>
<gene>
    <name evidence="7" type="ORF">COU17_01105</name>
</gene>
<evidence type="ECO:0000313" key="7">
    <source>
        <dbReference type="EMBL" id="PIT91375.1"/>
    </source>
</evidence>
<dbReference type="Proteomes" id="UP000228809">
    <property type="component" value="Unassembled WGS sequence"/>
</dbReference>
<dbReference type="PRINTS" id="PR00813">
    <property type="entry name" value="BCTERIALGSPG"/>
</dbReference>
<dbReference type="GO" id="GO:0016020">
    <property type="term" value="C:membrane"/>
    <property type="evidence" value="ECO:0007669"/>
    <property type="project" value="UniProtKB-SubCell"/>
</dbReference>
<evidence type="ECO:0008006" key="9">
    <source>
        <dbReference type="Google" id="ProtNLM"/>
    </source>
</evidence>